<evidence type="ECO:0000313" key="3">
    <source>
        <dbReference type="EMBL" id="KAF7374621.1"/>
    </source>
</evidence>
<feature type="region of interest" description="Disordered" evidence="1">
    <location>
        <begin position="65"/>
        <end position="88"/>
    </location>
</feature>
<gene>
    <name evidence="3" type="ORF">MSAN_00346900</name>
</gene>
<accession>A0A8H7DKI7</accession>
<dbReference type="OrthoDB" id="1711508at2759"/>
<dbReference type="InterPro" id="IPR004274">
    <property type="entry name" value="FCP1_dom"/>
</dbReference>
<dbReference type="InterPro" id="IPR050365">
    <property type="entry name" value="TIM50"/>
</dbReference>
<dbReference type="EMBL" id="JACAZH010000002">
    <property type="protein sequence ID" value="KAF7374621.1"/>
    <property type="molecule type" value="Genomic_DNA"/>
</dbReference>
<evidence type="ECO:0000313" key="4">
    <source>
        <dbReference type="Proteomes" id="UP000623467"/>
    </source>
</evidence>
<dbReference type="Gene3D" id="3.40.50.1000">
    <property type="entry name" value="HAD superfamily/HAD-like"/>
    <property type="match status" value="1"/>
</dbReference>
<protein>
    <submittedName>
        <fullName evidence="3">FCP1-like proteiny domain-containing protein</fullName>
    </submittedName>
</protein>
<evidence type="ECO:0000256" key="1">
    <source>
        <dbReference type="SAM" id="MobiDB-lite"/>
    </source>
</evidence>
<feature type="region of interest" description="Disordered" evidence="1">
    <location>
        <begin position="422"/>
        <end position="513"/>
    </location>
</feature>
<dbReference type="SMART" id="SM00577">
    <property type="entry name" value="CPDc"/>
    <property type="match status" value="1"/>
</dbReference>
<organism evidence="3 4">
    <name type="scientific">Mycena sanguinolenta</name>
    <dbReference type="NCBI Taxonomy" id="230812"/>
    <lineage>
        <taxon>Eukaryota</taxon>
        <taxon>Fungi</taxon>
        <taxon>Dikarya</taxon>
        <taxon>Basidiomycota</taxon>
        <taxon>Agaricomycotina</taxon>
        <taxon>Agaricomycetes</taxon>
        <taxon>Agaricomycetidae</taxon>
        <taxon>Agaricales</taxon>
        <taxon>Marasmiineae</taxon>
        <taxon>Mycenaceae</taxon>
        <taxon>Mycena</taxon>
    </lineage>
</organism>
<sequence length="704" mass="74310">MFPGPYSYGLTQPLYTSEHTYHQLISSNSNGFVENFVDGYYVRDYNGYGGYGGYGAHGDYMTPNLPLPQPELRQRTPTPPPPPAEPSEEYLAASLSAQPTNIPVGQRKLVVFDLNGTLLLRSPRGFGQRKIYPRPYAHALVAYLAHPAVFAWLDCMVWSSAQAHNVAEMVDRVFGAGEGAGSGPILRAVWARDTLGLGREAFYRKTQTTKDLAKPWAFFAAPKSDASSPSSSVRIIPAALRYSPSAPPPRALSPPPTPPSLSDAPQPLQGSDDSAPAPAPPESIPERPSYHHGPYTTLLVDDSPLKVRLQPWNHLCVGEYDAVTRARDLVAAGLPPNAQSSNKTGPAATHHTNNTNGNAMDAEGAGEDVNGSTVVQAQEDGTAAGEAVEVSQHAHEPANGKTNGKGTRGKYRKALDAELAGLAEEESRAQAQAEDSGAALEGLSTTQPSSRSHGKGASGQVQVQNQSKRSKRRERKRQQKAEAEAIEEGSADGASAVPPGDEPAFPSESGSSDVSPILPTAVALVVEPLPLASDSNDAQLDDGIETKPNEDAELAPPPSSPPGDGGKKRKRDAEAETQTTVEEQTAAPECADGEPYDPTLLAVIGVLAHVRTVGNVAAWVRSGGLAAVVQEVALKVRTDDAQVEGAQDSAGVGSDLPLASGLEPTDPVQWFTSRRLLVAWAARGRVALAELEIDAAPGVESVNR</sequence>
<dbReference type="PANTHER" id="PTHR12210">
    <property type="entry name" value="DULLARD PROTEIN PHOSPHATASE"/>
    <property type="match status" value="1"/>
</dbReference>
<dbReference type="InterPro" id="IPR036412">
    <property type="entry name" value="HAD-like_sf"/>
</dbReference>
<feature type="compositionally biased region" description="Basic residues" evidence="1">
    <location>
        <begin position="468"/>
        <end position="478"/>
    </location>
</feature>
<feature type="region of interest" description="Disordered" evidence="1">
    <location>
        <begin position="533"/>
        <end position="593"/>
    </location>
</feature>
<reference evidence="3" key="1">
    <citation type="submission" date="2020-05" db="EMBL/GenBank/DDBJ databases">
        <title>Mycena genomes resolve the evolution of fungal bioluminescence.</title>
        <authorList>
            <person name="Tsai I.J."/>
        </authorList>
    </citation>
    <scope>NUCLEOTIDE SEQUENCE</scope>
    <source>
        <strain evidence="3">160909Yilan</strain>
    </source>
</reference>
<feature type="compositionally biased region" description="Low complexity" evidence="1">
    <location>
        <begin position="576"/>
        <end position="587"/>
    </location>
</feature>
<dbReference type="Proteomes" id="UP000623467">
    <property type="component" value="Unassembled WGS sequence"/>
</dbReference>
<name>A0A8H7DKI7_9AGAR</name>
<dbReference type="SUPFAM" id="SSF56784">
    <property type="entry name" value="HAD-like"/>
    <property type="match status" value="1"/>
</dbReference>
<comment type="caution">
    <text evidence="3">The sequence shown here is derived from an EMBL/GenBank/DDBJ whole genome shotgun (WGS) entry which is preliminary data.</text>
</comment>
<proteinExistence type="predicted"/>
<feature type="domain" description="FCP1 homology" evidence="2">
    <location>
        <begin position="106"/>
        <end position="327"/>
    </location>
</feature>
<dbReference type="AlphaFoldDB" id="A0A8H7DKI7"/>
<keyword evidence="4" id="KW-1185">Reference proteome</keyword>
<dbReference type="InterPro" id="IPR023214">
    <property type="entry name" value="HAD_sf"/>
</dbReference>
<feature type="region of interest" description="Disordered" evidence="1">
    <location>
        <begin position="334"/>
        <end position="410"/>
    </location>
</feature>
<feature type="region of interest" description="Disordered" evidence="1">
    <location>
        <begin position="244"/>
        <end position="295"/>
    </location>
</feature>
<feature type="compositionally biased region" description="Low complexity" evidence="1">
    <location>
        <begin position="344"/>
        <end position="359"/>
    </location>
</feature>
<feature type="compositionally biased region" description="Pro residues" evidence="1">
    <location>
        <begin position="245"/>
        <end position="259"/>
    </location>
</feature>
<evidence type="ECO:0000259" key="2">
    <source>
        <dbReference type="SMART" id="SM00577"/>
    </source>
</evidence>